<accession>A0A067K2K5</accession>
<evidence type="ECO:0000256" key="3">
    <source>
        <dbReference type="ARBA" id="ARBA00022679"/>
    </source>
</evidence>
<keyword evidence="10" id="KW-1185">Reference proteome</keyword>
<dbReference type="PANTHER" id="PTHR42755:SF1">
    <property type="entry name" value="3-DEOXY-D-MANNO-OCTULOSONIC ACID TRANSFERASE, MITOCHONDRIAL-RELATED"/>
    <property type="match status" value="1"/>
</dbReference>
<evidence type="ECO:0000256" key="2">
    <source>
        <dbReference type="ARBA" id="ARBA00012621"/>
    </source>
</evidence>
<dbReference type="InterPro" id="IPR039901">
    <property type="entry name" value="Kdotransferase"/>
</dbReference>
<evidence type="ECO:0000256" key="5">
    <source>
        <dbReference type="ARBA" id="ARBA00049183"/>
    </source>
</evidence>
<proteinExistence type="inferred from homology"/>
<evidence type="ECO:0000256" key="4">
    <source>
        <dbReference type="ARBA" id="ARBA00031445"/>
    </source>
</evidence>
<reference evidence="9 10" key="1">
    <citation type="journal article" date="2014" name="PLoS ONE">
        <title>Global Analysis of Gene Expression Profiles in Physic Nut (Jatropha curcas L.) Seedlings Exposed to Salt Stress.</title>
        <authorList>
            <person name="Zhang L."/>
            <person name="Zhang C."/>
            <person name="Wu P."/>
            <person name="Chen Y."/>
            <person name="Li M."/>
            <person name="Jiang H."/>
            <person name="Wu G."/>
        </authorList>
    </citation>
    <scope>NUCLEOTIDE SEQUENCE [LARGE SCALE GENOMIC DNA]</scope>
    <source>
        <strain evidence="10">cv. GZQX0401</strain>
        <tissue evidence="9">Young leaves</tissue>
    </source>
</reference>
<dbReference type="FunFam" id="3.40.50.11720:FF:000001">
    <property type="entry name" value="3-deoxy-D-manno-octulosonic acid transferase"/>
    <property type="match status" value="1"/>
</dbReference>
<dbReference type="GO" id="GO:0005886">
    <property type="term" value="C:plasma membrane"/>
    <property type="evidence" value="ECO:0007669"/>
    <property type="project" value="TreeGrafter"/>
</dbReference>
<dbReference type="FunFam" id="3.40.50.2000:FF:000032">
    <property type="entry name" value="3-deoxy-D-manno-octulosonic acid transferase"/>
    <property type="match status" value="1"/>
</dbReference>
<dbReference type="STRING" id="180498.A0A067K2K5"/>
<dbReference type="AlphaFoldDB" id="A0A067K2K5"/>
<keyword evidence="3" id="KW-0808">Transferase</keyword>
<organism evidence="9 10">
    <name type="scientific">Jatropha curcas</name>
    <name type="common">Barbados nut</name>
    <dbReference type="NCBI Taxonomy" id="180498"/>
    <lineage>
        <taxon>Eukaryota</taxon>
        <taxon>Viridiplantae</taxon>
        <taxon>Streptophyta</taxon>
        <taxon>Embryophyta</taxon>
        <taxon>Tracheophyta</taxon>
        <taxon>Spermatophyta</taxon>
        <taxon>Magnoliopsida</taxon>
        <taxon>eudicotyledons</taxon>
        <taxon>Gunneridae</taxon>
        <taxon>Pentapetalae</taxon>
        <taxon>rosids</taxon>
        <taxon>fabids</taxon>
        <taxon>Malpighiales</taxon>
        <taxon>Euphorbiaceae</taxon>
        <taxon>Crotonoideae</taxon>
        <taxon>Jatropheae</taxon>
        <taxon>Jatropha</taxon>
    </lineage>
</organism>
<protein>
    <recommendedName>
        <fullName evidence="2">lipid IVA 3-deoxy-D-manno-octulosonic acid transferase</fullName>
        <ecNumber evidence="2">2.4.99.12</ecNumber>
    </recommendedName>
    <alternativeName>
        <fullName evidence="4">Lipid IV(A) 3-deoxy-D-manno-octulosonic acid transferase</fullName>
    </alternativeName>
</protein>
<dbReference type="OrthoDB" id="308383at2759"/>
<dbReference type="InterPro" id="IPR007507">
    <property type="entry name" value="Glycos_transf_N"/>
</dbReference>
<evidence type="ECO:0000256" key="7">
    <source>
        <dbReference type="PIRSR" id="PIRSR639901-2"/>
    </source>
</evidence>
<dbReference type="Pfam" id="PF04413">
    <property type="entry name" value="Glycos_transf_N"/>
    <property type="match status" value="1"/>
</dbReference>
<dbReference type="GO" id="GO:0009245">
    <property type="term" value="P:lipid A biosynthetic process"/>
    <property type="evidence" value="ECO:0007669"/>
    <property type="project" value="TreeGrafter"/>
</dbReference>
<dbReference type="GO" id="GO:0043842">
    <property type="term" value="F:Kdo transferase activity"/>
    <property type="evidence" value="ECO:0007669"/>
    <property type="project" value="UniProtKB-EC"/>
</dbReference>
<feature type="site" description="Transition state stabilizer" evidence="7">
    <location>
        <position position="140"/>
    </location>
</feature>
<feature type="domain" description="3-deoxy-D-manno-octulosonic-acid transferase N-terminal" evidence="8">
    <location>
        <begin position="43"/>
        <end position="222"/>
    </location>
</feature>
<comment type="catalytic activity">
    <reaction evidence="5">
        <text>lipid IVA (E. coli) + CMP-3-deoxy-beta-D-manno-octulosonate = alpha-Kdo-(2-&gt;6)-lipid IVA (E. coli) + CMP + H(+)</text>
        <dbReference type="Rhea" id="RHEA:28066"/>
        <dbReference type="ChEBI" id="CHEBI:15378"/>
        <dbReference type="ChEBI" id="CHEBI:58603"/>
        <dbReference type="ChEBI" id="CHEBI:60364"/>
        <dbReference type="ChEBI" id="CHEBI:60377"/>
        <dbReference type="ChEBI" id="CHEBI:85987"/>
        <dbReference type="EC" id="2.4.99.12"/>
    </reaction>
</comment>
<dbReference type="EMBL" id="KK914761">
    <property type="protein sequence ID" value="KDP29243.1"/>
    <property type="molecule type" value="Genomic_DNA"/>
</dbReference>
<dbReference type="InterPro" id="IPR038107">
    <property type="entry name" value="Glycos_transf_N_sf"/>
</dbReference>
<dbReference type="Gene3D" id="3.40.50.2000">
    <property type="entry name" value="Glycogen Phosphorylase B"/>
    <property type="match status" value="1"/>
</dbReference>
<dbReference type="EC" id="2.4.99.12" evidence="2"/>
<name>A0A067K2K5_JATCU</name>
<feature type="site" description="Transition state stabilizer" evidence="7">
    <location>
        <position position="220"/>
    </location>
</feature>
<evidence type="ECO:0000313" key="10">
    <source>
        <dbReference type="Proteomes" id="UP000027138"/>
    </source>
</evidence>
<evidence type="ECO:0000256" key="6">
    <source>
        <dbReference type="PIRSR" id="PIRSR639901-1"/>
    </source>
</evidence>
<evidence type="ECO:0000259" key="8">
    <source>
        <dbReference type="Pfam" id="PF04413"/>
    </source>
</evidence>
<dbReference type="PANTHER" id="PTHR42755">
    <property type="entry name" value="3-DEOXY-MANNO-OCTULOSONATE CYTIDYLYLTRANSFERASE"/>
    <property type="match status" value="1"/>
</dbReference>
<dbReference type="KEGG" id="jcu:105642344"/>
<gene>
    <name evidence="9" type="ORF">JCGZ_16632</name>
</gene>
<dbReference type="Gene3D" id="3.40.50.11720">
    <property type="entry name" value="3-Deoxy-D-manno-octulosonic-acid transferase, N-terminal domain"/>
    <property type="match status" value="1"/>
</dbReference>
<dbReference type="Proteomes" id="UP000027138">
    <property type="component" value="Unassembled WGS sequence"/>
</dbReference>
<feature type="active site" description="Proton acceptor" evidence="6">
    <location>
        <position position="70"/>
    </location>
</feature>
<comment type="similarity">
    <text evidence="1">Belongs to the glycosyltransferase group 1 family. Glycosyltransferase 30 subfamily.</text>
</comment>
<sequence length="446" mass="49904">MAAAGNKGMLLYKIYRALSYGLTPLFHLHLRWRRRQGLEHPTRWPERLGCPSLPRPSGPLLWFHAVSLGEGIAAIPVIKRCIQCRPDLSILMTTTTLSAFEVIKNQLPSGVLYQFSPLDTPAAMEAFLGYWKPNAIMIMESELWPNLIMSSSRKGISLALLNARVSTKSFRLWSQPLLLPLISLMLSKFSLIIPLSTMQAICFQVLQAPPSIINFSGDLKFAVEYDFSNGGTGSIEHLERQLGCRKVWMASSIHKGEEKVILAVHKTLLQAFPDLITIIVPRYPPHGQQIAQELEKEGQNVALRSLHQRIMPGTHIYVVDTLGELRQLYRLSPIAVIGGSFFPGLAGHNISEAAAAGCAVLTGHYVGHFSHMLNRMQQINPLSVIQVSSTLELEEAIMELFSDARVLEVRRMAAKQAFHFLSRGIITNVWNLLNYHVLRKSLCESR</sequence>
<evidence type="ECO:0000313" key="9">
    <source>
        <dbReference type="EMBL" id="KDP29243.1"/>
    </source>
</evidence>
<evidence type="ECO:0000256" key="1">
    <source>
        <dbReference type="ARBA" id="ARBA00006380"/>
    </source>
</evidence>